<evidence type="ECO:0000256" key="2">
    <source>
        <dbReference type="ARBA" id="ARBA00022448"/>
    </source>
</evidence>
<keyword evidence="6" id="KW-1185">Reference proteome</keyword>
<dbReference type="InterPro" id="IPR006127">
    <property type="entry name" value="ZnuA-like"/>
</dbReference>
<gene>
    <name evidence="5" type="ORF">ACJDU8_13980</name>
</gene>
<dbReference type="InterPro" id="IPR050492">
    <property type="entry name" value="Bact_metal-bind_prot9"/>
</dbReference>
<accession>A0ABW8SN86</accession>
<dbReference type="PANTHER" id="PTHR42953:SF1">
    <property type="entry name" value="METAL-BINDING PROTEIN HI_0362-RELATED"/>
    <property type="match status" value="1"/>
</dbReference>
<dbReference type="InterPro" id="IPR006129">
    <property type="entry name" value="AdhesinB"/>
</dbReference>
<comment type="subcellular location">
    <subcellularLocation>
        <location evidence="1">Cell envelope</location>
    </subcellularLocation>
</comment>
<dbReference type="PROSITE" id="PS51257">
    <property type="entry name" value="PROKAR_LIPOPROTEIN"/>
    <property type="match status" value="1"/>
</dbReference>
<dbReference type="PRINTS" id="PR00691">
    <property type="entry name" value="ADHESINB"/>
</dbReference>
<evidence type="ECO:0000256" key="1">
    <source>
        <dbReference type="ARBA" id="ARBA00004196"/>
    </source>
</evidence>
<keyword evidence="3" id="KW-0479">Metal-binding</keyword>
<organism evidence="5 6">
    <name type="scientific">Candidatus Clostridium eludens</name>
    <dbReference type="NCBI Taxonomy" id="3381663"/>
    <lineage>
        <taxon>Bacteria</taxon>
        <taxon>Bacillati</taxon>
        <taxon>Bacillota</taxon>
        <taxon>Clostridia</taxon>
        <taxon>Eubacteriales</taxon>
        <taxon>Clostridiaceae</taxon>
        <taxon>Clostridium</taxon>
    </lineage>
</organism>
<dbReference type="PANTHER" id="PTHR42953">
    <property type="entry name" value="HIGH-AFFINITY ZINC UPTAKE SYSTEM PROTEIN ZNUA-RELATED"/>
    <property type="match status" value="1"/>
</dbReference>
<dbReference type="EMBL" id="JBJHZX010000020">
    <property type="protein sequence ID" value="MFL0196658.1"/>
    <property type="molecule type" value="Genomic_DNA"/>
</dbReference>
<proteinExistence type="predicted"/>
<dbReference type="SUPFAM" id="SSF53807">
    <property type="entry name" value="Helical backbone' metal receptor"/>
    <property type="match status" value="1"/>
</dbReference>
<keyword evidence="2" id="KW-0813">Transport</keyword>
<evidence type="ECO:0000256" key="3">
    <source>
        <dbReference type="ARBA" id="ARBA00022723"/>
    </source>
</evidence>
<evidence type="ECO:0000256" key="4">
    <source>
        <dbReference type="ARBA" id="ARBA00022729"/>
    </source>
</evidence>
<dbReference type="Gene3D" id="3.40.50.1980">
    <property type="entry name" value="Nitrogenase molybdenum iron protein domain"/>
    <property type="match status" value="1"/>
</dbReference>
<evidence type="ECO:0000313" key="5">
    <source>
        <dbReference type="EMBL" id="MFL0196658.1"/>
    </source>
</evidence>
<dbReference type="Pfam" id="PF01297">
    <property type="entry name" value="ZnuA"/>
    <property type="match status" value="1"/>
</dbReference>
<sequence length="316" mass="36781">MIGLRKVLVWGILSSMLFFTACGSNKNYKDPTSINKLEIRKNIELNIVTTDKLLYNMVKSIVKDRHIVEYMFNNRETEVNFKFTEDSINNVSKKDLFFYVGAGFEPWIDTFVDKLNKNKVGVINVSRGIGLLSYNKVVKYNDTVLKDNPYYFTNVDNYIIALMNIRNAVQDKDPRSRDFYEKNFSEVLKNLQDYKQKLNLIDNQLSNYNFITVEDELNYFVKYNNLNLLDVGCGENNIITLNTSQQKNLEQKSDNNNLIILYNDDSVIKNNEELIKKYNIPAVKIEVYNGDFSYEETLTNNIHTLENICKTNKSGT</sequence>
<protein>
    <submittedName>
        <fullName evidence="5">Metal ABC transporter substrate-binding protein</fullName>
    </submittedName>
</protein>
<evidence type="ECO:0000313" key="6">
    <source>
        <dbReference type="Proteomes" id="UP001623660"/>
    </source>
</evidence>
<dbReference type="Proteomes" id="UP001623660">
    <property type="component" value="Unassembled WGS sequence"/>
</dbReference>
<reference evidence="5 6" key="1">
    <citation type="submission" date="2024-11" db="EMBL/GenBank/DDBJ databases">
        <authorList>
            <person name="Heng Y.C."/>
            <person name="Lim A.C.H."/>
            <person name="Lee J.K.Y."/>
            <person name="Kittelmann S."/>
        </authorList>
    </citation>
    <scope>NUCLEOTIDE SEQUENCE [LARGE SCALE GENOMIC DNA]</scope>
    <source>
        <strain evidence="5 6">WILCCON 0269</strain>
    </source>
</reference>
<name>A0ABW8SN86_9CLOT</name>
<comment type="caution">
    <text evidence="5">The sequence shown here is derived from an EMBL/GenBank/DDBJ whole genome shotgun (WGS) entry which is preliminary data.</text>
</comment>
<dbReference type="RefSeq" id="WP_406792815.1">
    <property type="nucleotide sequence ID" value="NZ_JBJHZX010000020.1"/>
</dbReference>
<keyword evidence="4" id="KW-0732">Signal</keyword>